<dbReference type="EMBL" id="JARJBC010000037">
    <property type="protein sequence ID" value="MDF3294169.1"/>
    <property type="molecule type" value="Genomic_DNA"/>
</dbReference>
<dbReference type="Proteomes" id="UP001216579">
    <property type="component" value="Unassembled WGS sequence"/>
</dbReference>
<organism evidence="1 2">
    <name type="scientific">Streptomyces silvisoli</name>
    <dbReference type="NCBI Taxonomy" id="3034235"/>
    <lineage>
        <taxon>Bacteria</taxon>
        <taxon>Bacillati</taxon>
        <taxon>Actinomycetota</taxon>
        <taxon>Actinomycetes</taxon>
        <taxon>Kitasatosporales</taxon>
        <taxon>Streptomycetaceae</taxon>
        <taxon>Streptomyces</taxon>
    </lineage>
</organism>
<reference evidence="1 2" key="1">
    <citation type="submission" date="2023-03" db="EMBL/GenBank/DDBJ databases">
        <title>Draft genome sequence of Streptomyces sp. RB6PN23 isolated from peat swamp forest in Thailand.</title>
        <authorList>
            <person name="Klaysubun C."/>
            <person name="Duangmal K."/>
        </authorList>
    </citation>
    <scope>NUCLEOTIDE SEQUENCE [LARGE SCALE GENOMIC DNA]</scope>
    <source>
        <strain evidence="1 2">RB6PN23</strain>
    </source>
</reference>
<dbReference type="InterPro" id="IPR011094">
    <property type="entry name" value="Uncharacterised_LppY/LpqO"/>
</dbReference>
<name>A0ABT5ZWG3_9ACTN</name>
<keyword evidence="2" id="KW-1185">Reference proteome</keyword>
<protein>
    <submittedName>
        <fullName evidence="1">DUF1259 domain-containing protein</fullName>
    </submittedName>
</protein>
<proteinExistence type="predicted"/>
<sequence>MPRLRQSWRRAVIATVAGTAALATALTFPLGSASGQARGIDWTAVGQAIGQPLTTEAQNVHTAEWLRTDLHEVNAGVSENPGMELNAEASFHQTGPGQAVMIGETTLRASEVNTFADRLQQGGVTITALHKHIQDETPRIWWMHYWAFGDPLKIARALHGALATTSIPLHQKPGTERPIALNTGSLDRVIGSHGENVNGVWQYHIPVSQPVTDTRAHITLPYLMEASTLLMFQPLGGQHAAVNGDFTMTADQVNPVIKALRSHGLSIVELHNHMLYEQPRLFYLHFWKTGDATTLAHDLRAALDQVHAPRG</sequence>
<gene>
    <name evidence="1" type="ORF">P3G67_34185</name>
</gene>
<evidence type="ECO:0000313" key="2">
    <source>
        <dbReference type="Proteomes" id="UP001216579"/>
    </source>
</evidence>
<evidence type="ECO:0000313" key="1">
    <source>
        <dbReference type="EMBL" id="MDF3294169.1"/>
    </source>
</evidence>
<dbReference type="Pfam" id="PF07485">
    <property type="entry name" value="DUF1529"/>
    <property type="match status" value="2"/>
</dbReference>
<accession>A0ABT5ZWG3</accession>
<comment type="caution">
    <text evidence="1">The sequence shown here is derived from an EMBL/GenBank/DDBJ whole genome shotgun (WGS) entry which is preliminary data.</text>
</comment>
<dbReference type="RefSeq" id="WP_276096981.1">
    <property type="nucleotide sequence ID" value="NZ_JARJBC010000037.1"/>
</dbReference>